<dbReference type="InterPro" id="IPR054399">
    <property type="entry name" value="Fervidolysin-like_N_prodom"/>
</dbReference>
<gene>
    <name evidence="12" type="ORF">GWO12_11940</name>
</gene>
<keyword evidence="5 6" id="KW-0720">Serine protease</keyword>
<dbReference type="GO" id="GO:0004252">
    <property type="term" value="F:serine-type endopeptidase activity"/>
    <property type="evidence" value="ECO:0007669"/>
    <property type="project" value="UniProtKB-UniRule"/>
</dbReference>
<keyword evidence="9" id="KW-0472">Membrane</keyword>
<dbReference type="InterPro" id="IPR023827">
    <property type="entry name" value="Peptidase_S8_Asp-AS"/>
</dbReference>
<dbReference type="InterPro" id="IPR000209">
    <property type="entry name" value="Peptidase_S8/S53_dom"/>
</dbReference>
<evidence type="ECO:0000313" key="13">
    <source>
        <dbReference type="Proteomes" id="UP000702544"/>
    </source>
</evidence>
<dbReference type="PROSITE" id="PS51892">
    <property type="entry name" value="SUBTILASE"/>
    <property type="match status" value="1"/>
</dbReference>
<feature type="active site" description="Charge relay system" evidence="6">
    <location>
        <position position="230"/>
    </location>
</feature>
<evidence type="ECO:0000256" key="8">
    <source>
        <dbReference type="SAM" id="MobiDB-lite"/>
    </source>
</evidence>
<evidence type="ECO:0000256" key="5">
    <source>
        <dbReference type="ARBA" id="ARBA00022825"/>
    </source>
</evidence>
<evidence type="ECO:0000256" key="7">
    <source>
        <dbReference type="RuleBase" id="RU003355"/>
    </source>
</evidence>
<keyword evidence="10" id="KW-0732">Signal</keyword>
<dbReference type="SUPFAM" id="SSF52743">
    <property type="entry name" value="Subtilisin-like"/>
    <property type="match status" value="1"/>
</dbReference>
<reference evidence="12 13" key="1">
    <citation type="submission" date="2020-01" db="EMBL/GenBank/DDBJ databases">
        <title>Genomes assembled from Gulf of Kutch pelagic sediment metagenomes.</title>
        <authorList>
            <person name="Chandrashekar M."/>
            <person name="Mahajan M.S."/>
            <person name="Dave K.J."/>
            <person name="Vatsa P."/>
            <person name="Nathani N.M."/>
        </authorList>
    </citation>
    <scope>NUCLEOTIDE SEQUENCE [LARGE SCALE GENOMIC DNA]</scope>
    <source>
        <strain evidence="12">KS3-K002</strain>
    </source>
</reference>
<dbReference type="Proteomes" id="UP000702544">
    <property type="component" value="Unassembled WGS sequence"/>
</dbReference>
<dbReference type="InterPro" id="IPR008964">
    <property type="entry name" value="Invasin/intimin_cell_adhesion"/>
</dbReference>
<evidence type="ECO:0000256" key="1">
    <source>
        <dbReference type="ARBA" id="ARBA00010116"/>
    </source>
</evidence>
<feature type="transmembrane region" description="Helical" evidence="9">
    <location>
        <begin position="566"/>
        <end position="584"/>
    </location>
</feature>
<dbReference type="PANTHER" id="PTHR43806">
    <property type="entry name" value="PEPTIDASE S8"/>
    <property type="match status" value="1"/>
</dbReference>
<dbReference type="Pfam" id="PF22148">
    <property type="entry name" value="Fervidolysin_NPro-like"/>
    <property type="match status" value="1"/>
</dbReference>
<feature type="domain" description="Big-1" evidence="11">
    <location>
        <begin position="474"/>
        <end position="563"/>
    </location>
</feature>
<dbReference type="Gene3D" id="2.60.40.10">
    <property type="entry name" value="Immunoglobulins"/>
    <property type="match status" value="1"/>
</dbReference>
<dbReference type="GO" id="GO:0006508">
    <property type="term" value="P:proteolysis"/>
    <property type="evidence" value="ECO:0007669"/>
    <property type="project" value="UniProtKB-KW"/>
</dbReference>
<dbReference type="InterPro" id="IPR013783">
    <property type="entry name" value="Ig-like_fold"/>
</dbReference>
<keyword evidence="9" id="KW-1133">Transmembrane helix</keyword>
<evidence type="ECO:0000256" key="3">
    <source>
        <dbReference type="ARBA" id="ARBA00022670"/>
    </source>
</evidence>
<evidence type="ECO:0000256" key="10">
    <source>
        <dbReference type="SAM" id="SignalP"/>
    </source>
</evidence>
<protein>
    <submittedName>
        <fullName evidence="12">S8 family serine peptidase</fullName>
    </submittedName>
</protein>
<evidence type="ECO:0000313" key="12">
    <source>
        <dbReference type="EMBL" id="NIR75803.1"/>
    </source>
</evidence>
<dbReference type="InterPro" id="IPR003344">
    <property type="entry name" value="Big_1_dom"/>
</dbReference>
<feature type="chain" id="PRO_5042152947" evidence="10">
    <location>
        <begin position="22"/>
        <end position="595"/>
    </location>
</feature>
<feature type="signal peptide" evidence="10">
    <location>
        <begin position="1"/>
        <end position="21"/>
    </location>
</feature>
<keyword evidence="3 6" id="KW-0645">Protease</keyword>
<organism evidence="12 13">
    <name type="scientific">Candidatus Kutchimonas denitrificans</name>
    <dbReference type="NCBI Taxonomy" id="3056748"/>
    <lineage>
        <taxon>Bacteria</taxon>
        <taxon>Pseudomonadati</taxon>
        <taxon>Gemmatimonadota</taxon>
        <taxon>Gemmatimonadia</taxon>
        <taxon>Candidatus Palauibacterales</taxon>
        <taxon>Candidatus Palauibacteraceae</taxon>
        <taxon>Candidatus Kutchimonas</taxon>
    </lineage>
</organism>
<dbReference type="InterPro" id="IPR015500">
    <property type="entry name" value="Peptidase_S8_subtilisin-rel"/>
</dbReference>
<dbReference type="InterPro" id="IPR036852">
    <property type="entry name" value="Peptidase_S8/S53_dom_sf"/>
</dbReference>
<feature type="active site" description="Charge relay system" evidence="6">
    <location>
        <position position="176"/>
    </location>
</feature>
<name>A0AAE4Z8V2_9BACT</name>
<feature type="region of interest" description="Disordered" evidence="8">
    <location>
        <begin position="198"/>
        <end position="231"/>
    </location>
</feature>
<evidence type="ECO:0000256" key="2">
    <source>
        <dbReference type="ARBA" id="ARBA00011073"/>
    </source>
</evidence>
<keyword evidence="4 6" id="KW-0378">Hydrolase</keyword>
<accession>A0AAE4Z8V2</accession>
<comment type="similarity">
    <text evidence="2 6 7">Belongs to the peptidase S8 family.</text>
</comment>
<dbReference type="PROSITE" id="PS00138">
    <property type="entry name" value="SUBTILASE_SER"/>
    <property type="match status" value="1"/>
</dbReference>
<evidence type="ECO:0000256" key="9">
    <source>
        <dbReference type="SAM" id="Phobius"/>
    </source>
</evidence>
<dbReference type="InterPro" id="IPR050131">
    <property type="entry name" value="Peptidase_S8_subtilisin-like"/>
</dbReference>
<comment type="caution">
    <text evidence="12">The sequence shown here is derived from an EMBL/GenBank/DDBJ whole genome shotgun (WGS) entry which is preliminary data.</text>
</comment>
<dbReference type="Pfam" id="PF00082">
    <property type="entry name" value="Peptidase_S8"/>
    <property type="match status" value="1"/>
</dbReference>
<dbReference type="Pfam" id="PF02369">
    <property type="entry name" value="Big_1"/>
    <property type="match status" value="1"/>
</dbReference>
<dbReference type="PANTHER" id="PTHR43806:SF11">
    <property type="entry name" value="CEREVISIN-RELATED"/>
    <property type="match status" value="1"/>
</dbReference>
<dbReference type="Gene3D" id="3.40.50.200">
    <property type="entry name" value="Peptidase S8/S53 domain"/>
    <property type="match status" value="1"/>
</dbReference>
<evidence type="ECO:0000259" key="11">
    <source>
        <dbReference type="PROSITE" id="PS51127"/>
    </source>
</evidence>
<dbReference type="AlphaFoldDB" id="A0AAE4Z8V2"/>
<dbReference type="SUPFAM" id="SSF49373">
    <property type="entry name" value="Invasin/intimin cell-adhesion fragments"/>
    <property type="match status" value="1"/>
</dbReference>
<dbReference type="InterPro" id="IPR023828">
    <property type="entry name" value="Peptidase_S8_Ser-AS"/>
</dbReference>
<dbReference type="PRINTS" id="PR00723">
    <property type="entry name" value="SUBTILISIN"/>
</dbReference>
<comment type="similarity">
    <text evidence="1">Belongs to the intimin/invasin family.</text>
</comment>
<dbReference type="PROSITE" id="PS00136">
    <property type="entry name" value="SUBTILASE_ASP"/>
    <property type="match status" value="1"/>
</dbReference>
<sequence length="595" mass="61966">MRIPLLVLVALAAIGIARAEAQELTPEDVRTLLEFNLSDTASFVPGVIIVKMRQNQELSANQLQPYGLESAARQLSGGEYIYRIPSSQMQVMGATQARDATLSAVEAMRERDDVEYAQPNYILRILDREPSDPRFTEQWHYRNNGTGPGESPGGIGLPTVWETNRGSRDVVVSILDTGILPDHPDIVGSANLIAGYDMISDPGTGNDGDGRDDDPTDPGDACAPQPDSWHGTHVAGTVGVGRTDNAEGVAGVNWEVSVQPVRVLGVCGGTIADINDAIRWAAGLTVPGVPDNPTPARVINMSLGASGSCSVSPSTQAAIDDAFDAGAAVVVAAGNEASDAANFFPASCDNVITVAASDYRGRLVNRYSNFGATVEIMAPGGDLNRDDDGDGNPDGVLSMVQGGYAYYNGTSMATPHVAGVLALWLAEDPTLTPDQMLAELEAAALPRSATECPRPCGAGLLNAVGGTVVDTTLRITLRLDPDEKLRNGETTTAIATVRRGGTPASGLTVAFASEDTDVATVSPAAAVTDGDGVARSTVTGVSRGDANITATVDGVTASQPVEVPDLATIGIVALALLMIVTAMLRRRRRRAALRA</sequence>
<evidence type="ECO:0000256" key="6">
    <source>
        <dbReference type="PROSITE-ProRule" id="PRU01240"/>
    </source>
</evidence>
<dbReference type="EMBL" id="JAACAK010000096">
    <property type="protein sequence ID" value="NIR75803.1"/>
    <property type="molecule type" value="Genomic_DNA"/>
</dbReference>
<proteinExistence type="inferred from homology"/>
<feature type="active site" description="Charge relay system" evidence="6">
    <location>
        <position position="411"/>
    </location>
</feature>
<keyword evidence="9" id="KW-0812">Transmembrane</keyword>
<dbReference type="PROSITE" id="PS51127">
    <property type="entry name" value="BIG1"/>
    <property type="match status" value="1"/>
</dbReference>
<evidence type="ECO:0000256" key="4">
    <source>
        <dbReference type="ARBA" id="ARBA00022801"/>
    </source>
</evidence>